<organism evidence="7 8">
    <name type="scientific">Candidula unifasciata</name>
    <dbReference type="NCBI Taxonomy" id="100452"/>
    <lineage>
        <taxon>Eukaryota</taxon>
        <taxon>Metazoa</taxon>
        <taxon>Spiralia</taxon>
        <taxon>Lophotrochozoa</taxon>
        <taxon>Mollusca</taxon>
        <taxon>Gastropoda</taxon>
        <taxon>Heterobranchia</taxon>
        <taxon>Euthyneura</taxon>
        <taxon>Panpulmonata</taxon>
        <taxon>Eupulmonata</taxon>
        <taxon>Stylommatophora</taxon>
        <taxon>Helicina</taxon>
        <taxon>Helicoidea</taxon>
        <taxon>Geomitridae</taxon>
        <taxon>Candidula</taxon>
    </lineage>
</organism>
<evidence type="ECO:0000256" key="2">
    <source>
        <dbReference type="ARBA" id="ARBA00005679"/>
    </source>
</evidence>
<evidence type="ECO:0000313" key="7">
    <source>
        <dbReference type="EMBL" id="CAG5132989.1"/>
    </source>
</evidence>
<evidence type="ECO:0000256" key="6">
    <source>
        <dbReference type="SAM" id="SignalP"/>
    </source>
</evidence>
<evidence type="ECO:0000313" key="8">
    <source>
        <dbReference type="Proteomes" id="UP000678393"/>
    </source>
</evidence>
<dbReference type="GO" id="GO:0016671">
    <property type="term" value="F:oxidoreductase activity, acting on a sulfur group of donors, disulfide as acceptor"/>
    <property type="evidence" value="ECO:0007669"/>
    <property type="project" value="InterPro"/>
</dbReference>
<evidence type="ECO:0000256" key="5">
    <source>
        <dbReference type="ARBA" id="ARBA00023180"/>
    </source>
</evidence>
<reference evidence="7" key="1">
    <citation type="submission" date="2021-04" db="EMBL/GenBank/DDBJ databases">
        <authorList>
            <consortium name="Molecular Ecology Group"/>
        </authorList>
    </citation>
    <scope>NUCLEOTIDE SEQUENCE</scope>
</reference>
<protein>
    <recommendedName>
        <fullName evidence="9">Gamma-interferon-inducible lysosomal thiol reductase</fullName>
    </recommendedName>
</protein>
<dbReference type="GO" id="GO:0005576">
    <property type="term" value="C:extracellular region"/>
    <property type="evidence" value="ECO:0007669"/>
    <property type="project" value="UniProtKB-SubCell"/>
</dbReference>
<evidence type="ECO:0000256" key="4">
    <source>
        <dbReference type="ARBA" id="ARBA00022729"/>
    </source>
</evidence>
<keyword evidence="4 6" id="KW-0732">Signal</keyword>
<evidence type="ECO:0000256" key="3">
    <source>
        <dbReference type="ARBA" id="ARBA00022525"/>
    </source>
</evidence>
<accession>A0A8S3ZTY9</accession>
<proteinExistence type="inferred from homology"/>
<comment type="subcellular location">
    <subcellularLocation>
        <location evidence="1">Secreted</location>
    </subcellularLocation>
</comment>
<dbReference type="InterPro" id="IPR004911">
    <property type="entry name" value="Interferon-induced_GILT"/>
</dbReference>
<dbReference type="PANTHER" id="PTHR13234:SF8">
    <property type="entry name" value="GAMMA-INTERFERON-INDUCIBLE LYSOSOMAL THIOL REDUCTASE"/>
    <property type="match status" value="1"/>
</dbReference>
<dbReference type="Pfam" id="PF03227">
    <property type="entry name" value="GILT"/>
    <property type="match status" value="1"/>
</dbReference>
<dbReference type="PANTHER" id="PTHR13234">
    <property type="entry name" value="GAMMA-INTERFERON INDUCIBLE LYSOSOMAL THIOL REDUCTASE GILT"/>
    <property type="match status" value="1"/>
</dbReference>
<dbReference type="OrthoDB" id="958254at2759"/>
<dbReference type="Proteomes" id="UP000678393">
    <property type="component" value="Unassembled WGS sequence"/>
</dbReference>
<evidence type="ECO:0000256" key="1">
    <source>
        <dbReference type="ARBA" id="ARBA00004613"/>
    </source>
</evidence>
<feature type="chain" id="PRO_5035739179" description="Gamma-interferon-inducible lysosomal thiol reductase" evidence="6">
    <location>
        <begin position="25"/>
        <end position="244"/>
    </location>
</feature>
<comment type="caution">
    <text evidence="7">The sequence shown here is derived from an EMBL/GenBank/DDBJ whole genome shotgun (WGS) entry which is preliminary data.</text>
</comment>
<dbReference type="EMBL" id="CAJHNH020005802">
    <property type="protein sequence ID" value="CAG5132989.1"/>
    <property type="molecule type" value="Genomic_DNA"/>
</dbReference>
<name>A0A8S3ZTY9_9EUPU</name>
<feature type="signal peptide" evidence="6">
    <location>
        <begin position="1"/>
        <end position="24"/>
    </location>
</feature>
<comment type="similarity">
    <text evidence="2">Belongs to the GILT family.</text>
</comment>
<sequence>MERRRLVLLLSTVASLQVSNSASSGNIPSRFWCFSEEIALQCGVTEQCKKERPAQKNAAIVNIGLYYESMCGGCQEFFTTQLYPTFQKLSSIMNVTLVPYGNTEETKVGDHWEFDCQHGPDECLGDIIETCTIAIVKTLANYIPFINCVEGSKVTPKEAAEKCAPQFSIPLDQVLNCTTSDYGNQLQHQMAVLTDSLVPQHNYVPWITLNGLHTDDIEEKATTNLLKLVCDTYPGEKPPACNSG</sequence>
<evidence type="ECO:0008006" key="9">
    <source>
        <dbReference type="Google" id="ProtNLM"/>
    </source>
</evidence>
<gene>
    <name evidence="7" type="ORF">CUNI_LOCUS18547</name>
</gene>
<keyword evidence="5" id="KW-0325">Glycoprotein</keyword>
<keyword evidence="8" id="KW-1185">Reference proteome</keyword>
<keyword evidence="3" id="KW-0964">Secreted</keyword>
<dbReference type="AlphaFoldDB" id="A0A8S3ZTY9"/>